<sequence length="37" mass="4392">MSVTKVMRDRKLEKNRKSVRHQGHDGQKIREVPEKCS</sequence>
<accession>A0A0A8X9V6</accession>
<organism evidence="2 3">
    <name type="scientific">Mesobacillus selenatarsenatis (strain DSM 18680 / JCM 14380 / FERM P-15431 / SF-1)</name>
    <dbReference type="NCBI Taxonomy" id="1321606"/>
    <lineage>
        <taxon>Bacteria</taxon>
        <taxon>Bacillati</taxon>
        <taxon>Bacillota</taxon>
        <taxon>Bacilli</taxon>
        <taxon>Bacillales</taxon>
        <taxon>Bacillaceae</taxon>
        <taxon>Mesobacillus</taxon>
    </lineage>
</organism>
<name>A0A0A8X9V6_MESS1</name>
<reference evidence="2 3" key="1">
    <citation type="submission" date="2013-06" db="EMBL/GenBank/DDBJ databases">
        <title>Whole genome shotgun sequence of Bacillus selenatarsenatis SF-1.</title>
        <authorList>
            <person name="Kuroda M."/>
            <person name="Sei K."/>
            <person name="Yamashita M."/>
            <person name="Ike M."/>
        </authorList>
    </citation>
    <scope>NUCLEOTIDE SEQUENCE [LARGE SCALE GENOMIC DNA]</scope>
    <source>
        <strain evidence="2 3">SF-1</strain>
    </source>
</reference>
<dbReference type="STRING" id="1321606.SAMD00020551_3045"/>
<comment type="caution">
    <text evidence="2">The sequence shown here is derived from an EMBL/GenBank/DDBJ whole genome shotgun (WGS) entry which is preliminary data.</text>
</comment>
<protein>
    <submittedName>
        <fullName evidence="2">Uncharacterized protein</fullName>
    </submittedName>
</protein>
<evidence type="ECO:0000313" key="3">
    <source>
        <dbReference type="Proteomes" id="UP000031014"/>
    </source>
</evidence>
<dbReference type="Proteomes" id="UP000031014">
    <property type="component" value="Unassembled WGS sequence"/>
</dbReference>
<feature type="region of interest" description="Disordered" evidence="1">
    <location>
        <begin position="1"/>
        <end position="37"/>
    </location>
</feature>
<gene>
    <name evidence="2" type="ORF">SAMD00020551_3045</name>
</gene>
<keyword evidence="3" id="KW-1185">Reference proteome</keyword>
<proteinExistence type="predicted"/>
<evidence type="ECO:0000256" key="1">
    <source>
        <dbReference type="SAM" id="MobiDB-lite"/>
    </source>
</evidence>
<dbReference type="AlphaFoldDB" id="A0A0A8X9V6"/>
<evidence type="ECO:0000313" key="2">
    <source>
        <dbReference type="EMBL" id="GAM14891.1"/>
    </source>
</evidence>
<dbReference type="EMBL" id="BASE01000071">
    <property type="protein sequence ID" value="GAM14891.1"/>
    <property type="molecule type" value="Genomic_DNA"/>
</dbReference>